<dbReference type="EMBL" id="CAJHJT010000034">
    <property type="protein sequence ID" value="CAD7002546.1"/>
    <property type="molecule type" value="Genomic_DNA"/>
</dbReference>
<evidence type="ECO:0000313" key="1">
    <source>
        <dbReference type="EMBL" id="CAD7002546.1"/>
    </source>
</evidence>
<reference evidence="1" key="1">
    <citation type="submission" date="2020-11" db="EMBL/GenBank/DDBJ databases">
        <authorList>
            <person name="Whitehead M."/>
        </authorList>
    </citation>
    <scope>NUCLEOTIDE SEQUENCE</scope>
    <source>
        <strain evidence="1">EGII</strain>
    </source>
</reference>
<dbReference type="Proteomes" id="UP000606786">
    <property type="component" value="Unassembled WGS sequence"/>
</dbReference>
<dbReference type="AlphaFoldDB" id="A0A811UXZ8"/>
<proteinExistence type="predicted"/>
<protein>
    <submittedName>
        <fullName evidence="1">(Mediterranean fruit fly) hypothetical protein</fullName>
    </submittedName>
</protein>
<sequence>MGSLMACADGLSVHLQHVPAYEYELDGFRYCPATRYEHQPCNVDISLNLSLFNVRCWLLIMATTVCSVVRFSSCCSAVFGVVSGYLAIDGLQMDSSDCVIYCLPTLDEVVLVCVIDMASRSGHPPSSRAGAAVWKPTVEQQIKHTSGSSNLSNTPSRNHLQSVTETLATTTTLASNIGRASKSGGK</sequence>
<accession>A0A811UXZ8</accession>
<gene>
    <name evidence="1" type="ORF">CCAP1982_LOCUS11035</name>
</gene>
<organism evidence="1 2">
    <name type="scientific">Ceratitis capitata</name>
    <name type="common">Mediterranean fruit fly</name>
    <name type="synonym">Tephritis capitata</name>
    <dbReference type="NCBI Taxonomy" id="7213"/>
    <lineage>
        <taxon>Eukaryota</taxon>
        <taxon>Metazoa</taxon>
        <taxon>Ecdysozoa</taxon>
        <taxon>Arthropoda</taxon>
        <taxon>Hexapoda</taxon>
        <taxon>Insecta</taxon>
        <taxon>Pterygota</taxon>
        <taxon>Neoptera</taxon>
        <taxon>Endopterygota</taxon>
        <taxon>Diptera</taxon>
        <taxon>Brachycera</taxon>
        <taxon>Muscomorpha</taxon>
        <taxon>Tephritoidea</taxon>
        <taxon>Tephritidae</taxon>
        <taxon>Ceratitis</taxon>
        <taxon>Ceratitis</taxon>
    </lineage>
</organism>
<keyword evidence="2" id="KW-1185">Reference proteome</keyword>
<evidence type="ECO:0000313" key="2">
    <source>
        <dbReference type="Proteomes" id="UP000606786"/>
    </source>
</evidence>
<name>A0A811UXZ8_CERCA</name>
<comment type="caution">
    <text evidence="1">The sequence shown here is derived from an EMBL/GenBank/DDBJ whole genome shotgun (WGS) entry which is preliminary data.</text>
</comment>